<organism evidence="1 2">
    <name type="scientific">Persea americana</name>
    <name type="common">Avocado</name>
    <dbReference type="NCBI Taxonomy" id="3435"/>
    <lineage>
        <taxon>Eukaryota</taxon>
        <taxon>Viridiplantae</taxon>
        <taxon>Streptophyta</taxon>
        <taxon>Embryophyta</taxon>
        <taxon>Tracheophyta</taxon>
        <taxon>Spermatophyta</taxon>
        <taxon>Magnoliopsida</taxon>
        <taxon>Magnoliidae</taxon>
        <taxon>Laurales</taxon>
        <taxon>Lauraceae</taxon>
        <taxon>Persea</taxon>
    </lineage>
</organism>
<name>A0ACC2LQB9_PERAE</name>
<evidence type="ECO:0000313" key="1">
    <source>
        <dbReference type="EMBL" id="KAJ8635629.1"/>
    </source>
</evidence>
<reference evidence="1 2" key="1">
    <citation type="journal article" date="2022" name="Hortic Res">
        <title>A haplotype resolved chromosomal level avocado genome allows analysis of novel avocado genes.</title>
        <authorList>
            <person name="Nath O."/>
            <person name="Fletcher S.J."/>
            <person name="Hayward A."/>
            <person name="Shaw L.M."/>
            <person name="Masouleh A.K."/>
            <person name="Furtado A."/>
            <person name="Henry R.J."/>
            <person name="Mitter N."/>
        </authorList>
    </citation>
    <scope>NUCLEOTIDE SEQUENCE [LARGE SCALE GENOMIC DNA]</scope>
    <source>
        <strain evidence="2">cv. Hass</strain>
    </source>
</reference>
<accession>A0ACC2LQB9</accession>
<dbReference type="Proteomes" id="UP001234297">
    <property type="component" value="Chromosome 3"/>
</dbReference>
<evidence type="ECO:0000313" key="2">
    <source>
        <dbReference type="Proteomes" id="UP001234297"/>
    </source>
</evidence>
<keyword evidence="2" id="KW-1185">Reference proteome</keyword>
<comment type="caution">
    <text evidence="1">The sequence shown here is derived from an EMBL/GenBank/DDBJ whole genome shotgun (WGS) entry which is preliminary data.</text>
</comment>
<dbReference type="EMBL" id="CM056811">
    <property type="protein sequence ID" value="KAJ8635629.1"/>
    <property type="molecule type" value="Genomic_DNA"/>
</dbReference>
<proteinExistence type="predicted"/>
<protein>
    <submittedName>
        <fullName evidence="1">Uncharacterized protein</fullName>
    </submittedName>
</protein>
<sequence length="446" mass="49073">MQTLPTSNSIFMATTIVFLGLLLTILPYAGAQSIGVCYGMLGNNLPPPREVVALYKSRNIRRMRLYDPNQAALEALKGSNIEVLLGVPNQNLQEMARNPSAAQSWVRNNIQRYWPSVKFKYINVGNELIPGGLAQFILPAMRNIYNAIGSAGLRDKIKVSTAIDMGVLGNSFPPSQGSFKGEARQYLEPIVRFLASTRAPLLANVYTYFSYAGNPRDISLQYALFTSPSVVVQDGQLKYQNLFDAMLDALYSAVERVGGSNVEIVVSESGWPSAGGFAASIGNAQTYNSNLIRHVRGGTPKRPGRPIETYIFAMFNENQKTGAAVERNFGLFYPSKQPVYSINFSPRLETGLISNVLDQLEAPYCLRRRNHIACAVAENIYKTIFVVEPVEEVLQKLETEEIDSDVLIIDGEVGRSDMVKGGPSLPDLDQEEGEGFSESGVLESQF</sequence>
<gene>
    <name evidence="1" type="ORF">MRB53_009896</name>
</gene>